<keyword evidence="5" id="KW-0012">Acyltransferase</keyword>
<keyword evidence="4 7" id="KW-0808">Transferase</keyword>
<evidence type="ECO:0000256" key="1">
    <source>
        <dbReference type="ARBA" id="ARBA00004821"/>
    </source>
</evidence>
<protein>
    <recommendedName>
        <fullName evidence="3">lipoyl(octanoyl) transferase</fullName>
        <ecNumber evidence="3">2.3.1.181</ecNumber>
    </recommendedName>
</protein>
<proteinExistence type="inferred from homology"/>
<dbReference type="VEuPathDB" id="FungiDB:SCODWIG_00060"/>
<evidence type="ECO:0000256" key="4">
    <source>
        <dbReference type="ARBA" id="ARBA00022679"/>
    </source>
</evidence>
<sequence length="328" mass="36640">MLLRSLLNNNHTKPTASSVSVVTKCLSRFNSSSTPKIACSTSSKTHPTEESSKVLRHLHFSKPGIPFNNGLEIQEQIVRAQLDMKKIESGIYKRLNELHKNNLDVNSYEKELLKNILDMKPNPVILTFEFESTYTAGKRVRKQITEAEIKAYENFRPQGSSLSESPTKFIQLDRGGQITYHGPGQMVAFMIFDLKSFNNFPARCFVNGIEEATINCFDQLGIKAERTKNTGVWSKTNAGKLASIGVHVRRNITSHGVCINVSPNLDYLNHFVMCGLPDAKATSIAELQPKGDKTPSVDEIAMLFTNKMAKVLGINKVERILIDSHTLE</sequence>
<dbReference type="OrthoDB" id="19908at2759"/>
<evidence type="ECO:0000259" key="6">
    <source>
        <dbReference type="PROSITE" id="PS51733"/>
    </source>
</evidence>
<dbReference type="InterPro" id="IPR004143">
    <property type="entry name" value="BPL_LPL_catalytic"/>
</dbReference>
<evidence type="ECO:0000256" key="2">
    <source>
        <dbReference type="ARBA" id="ARBA00007907"/>
    </source>
</evidence>
<dbReference type="CDD" id="cd16444">
    <property type="entry name" value="LipB"/>
    <property type="match status" value="1"/>
</dbReference>
<dbReference type="PROSITE" id="PS51733">
    <property type="entry name" value="BPL_LPL_CATALYTIC"/>
    <property type="match status" value="1"/>
</dbReference>
<evidence type="ECO:0000313" key="7">
    <source>
        <dbReference type="EMBL" id="SSD58299.1"/>
    </source>
</evidence>
<dbReference type="EMBL" id="UFAJ01000004">
    <property type="protein sequence ID" value="SSD58299.1"/>
    <property type="molecule type" value="Genomic_DNA"/>
</dbReference>
<dbReference type="InterPro" id="IPR000544">
    <property type="entry name" value="Octanoyltransferase"/>
</dbReference>
<accession>A0A376B0Z0</accession>
<gene>
    <name evidence="7" type="ORF">SCODWIG_00060</name>
</gene>
<evidence type="ECO:0000256" key="5">
    <source>
        <dbReference type="ARBA" id="ARBA00023315"/>
    </source>
</evidence>
<dbReference type="PANTHER" id="PTHR10993:SF7">
    <property type="entry name" value="LIPOYLTRANSFERASE 2, MITOCHONDRIAL-RELATED"/>
    <property type="match status" value="1"/>
</dbReference>
<dbReference type="GO" id="GO:0033819">
    <property type="term" value="F:lipoyl(octanoyl) transferase activity"/>
    <property type="evidence" value="ECO:0007669"/>
    <property type="project" value="UniProtKB-EC"/>
</dbReference>
<dbReference type="PANTHER" id="PTHR10993">
    <property type="entry name" value="OCTANOYLTRANSFERASE"/>
    <property type="match status" value="1"/>
</dbReference>
<dbReference type="InterPro" id="IPR045864">
    <property type="entry name" value="aa-tRNA-synth_II/BPL/LPL"/>
</dbReference>
<dbReference type="NCBIfam" id="TIGR00214">
    <property type="entry name" value="lipB"/>
    <property type="match status" value="1"/>
</dbReference>
<comment type="similarity">
    <text evidence="2">Belongs to the LipB family.</text>
</comment>
<evidence type="ECO:0000256" key="3">
    <source>
        <dbReference type="ARBA" id="ARBA00012334"/>
    </source>
</evidence>
<reference evidence="8" key="1">
    <citation type="submission" date="2018-06" db="EMBL/GenBank/DDBJ databases">
        <authorList>
            <person name="Guldener U."/>
        </authorList>
    </citation>
    <scope>NUCLEOTIDE SEQUENCE [LARGE SCALE GENOMIC DNA]</scope>
    <source>
        <strain evidence="8">UTAD17</strain>
    </source>
</reference>
<dbReference type="Pfam" id="PF21948">
    <property type="entry name" value="LplA-B_cat"/>
    <property type="match status" value="1"/>
</dbReference>
<comment type="pathway">
    <text evidence="1">Protein modification; protein lipoylation via endogenous pathway; protein N(6)-(lipoyl)lysine from octanoyl-[acyl-carrier-protein]: step 1/2.</text>
</comment>
<dbReference type="GO" id="GO:0009249">
    <property type="term" value="P:protein lipoylation"/>
    <property type="evidence" value="ECO:0007669"/>
    <property type="project" value="InterPro"/>
</dbReference>
<dbReference type="UniPathway" id="UPA00538">
    <property type="reaction ID" value="UER00592"/>
</dbReference>
<name>A0A376B0Z0_9ASCO</name>
<dbReference type="Proteomes" id="UP000262825">
    <property type="component" value="Unassembled WGS sequence"/>
</dbReference>
<dbReference type="AlphaFoldDB" id="A0A376B0Z0"/>
<dbReference type="EC" id="2.3.1.181" evidence="3"/>
<dbReference type="Gene3D" id="3.30.930.10">
    <property type="entry name" value="Bira Bifunctional Protein, Domain 2"/>
    <property type="match status" value="1"/>
</dbReference>
<keyword evidence="8" id="KW-1185">Reference proteome</keyword>
<organism evidence="7 8">
    <name type="scientific">Saccharomycodes ludwigii</name>
    <dbReference type="NCBI Taxonomy" id="36035"/>
    <lineage>
        <taxon>Eukaryota</taxon>
        <taxon>Fungi</taxon>
        <taxon>Dikarya</taxon>
        <taxon>Ascomycota</taxon>
        <taxon>Saccharomycotina</taxon>
        <taxon>Saccharomycetes</taxon>
        <taxon>Saccharomycodales</taxon>
        <taxon>Saccharomycodaceae</taxon>
        <taxon>Saccharomycodes</taxon>
    </lineage>
</organism>
<dbReference type="SUPFAM" id="SSF55681">
    <property type="entry name" value="Class II aaRS and biotin synthetases"/>
    <property type="match status" value="1"/>
</dbReference>
<feature type="domain" description="BPL/LPL catalytic" evidence="6">
    <location>
        <begin position="119"/>
        <end position="316"/>
    </location>
</feature>
<evidence type="ECO:0000313" key="8">
    <source>
        <dbReference type="Proteomes" id="UP000262825"/>
    </source>
</evidence>